<proteinExistence type="predicted"/>
<sequence>MVNICGPEGPANSGENHVDTAMS</sequence>
<dbReference type="EMBL" id="GBRH01228668">
    <property type="protein sequence ID" value="JAD69227.1"/>
    <property type="molecule type" value="Transcribed_RNA"/>
</dbReference>
<reference evidence="2" key="1">
    <citation type="submission" date="2014-09" db="EMBL/GenBank/DDBJ databases">
        <authorList>
            <person name="Magalhaes I.L.F."/>
            <person name="Oliveira U."/>
            <person name="Santos F.R."/>
            <person name="Vidigal T.H.D.A."/>
            <person name="Brescovit A.D."/>
            <person name="Santos A.J."/>
        </authorList>
    </citation>
    <scope>NUCLEOTIDE SEQUENCE</scope>
    <source>
        <tissue evidence="2">Shoot tissue taken approximately 20 cm above the soil surface</tissue>
    </source>
</reference>
<protein>
    <submittedName>
        <fullName evidence="2">Uncharacterized protein</fullName>
    </submittedName>
</protein>
<organism evidence="2">
    <name type="scientific">Arundo donax</name>
    <name type="common">Giant reed</name>
    <name type="synonym">Donax arundinaceus</name>
    <dbReference type="NCBI Taxonomy" id="35708"/>
    <lineage>
        <taxon>Eukaryota</taxon>
        <taxon>Viridiplantae</taxon>
        <taxon>Streptophyta</taxon>
        <taxon>Embryophyta</taxon>
        <taxon>Tracheophyta</taxon>
        <taxon>Spermatophyta</taxon>
        <taxon>Magnoliopsida</taxon>
        <taxon>Liliopsida</taxon>
        <taxon>Poales</taxon>
        <taxon>Poaceae</taxon>
        <taxon>PACMAD clade</taxon>
        <taxon>Arundinoideae</taxon>
        <taxon>Arundineae</taxon>
        <taxon>Arundo</taxon>
    </lineage>
</organism>
<feature type="region of interest" description="Disordered" evidence="1">
    <location>
        <begin position="1"/>
        <end position="23"/>
    </location>
</feature>
<accession>A0A0A9CCJ7</accession>
<reference evidence="2" key="2">
    <citation type="journal article" date="2015" name="Data Brief">
        <title>Shoot transcriptome of the giant reed, Arundo donax.</title>
        <authorList>
            <person name="Barrero R.A."/>
            <person name="Guerrero F.D."/>
            <person name="Moolhuijzen P."/>
            <person name="Goolsby J.A."/>
            <person name="Tidwell J."/>
            <person name="Bellgard S.E."/>
            <person name="Bellgard M.I."/>
        </authorList>
    </citation>
    <scope>NUCLEOTIDE SEQUENCE</scope>
    <source>
        <tissue evidence="2">Shoot tissue taken approximately 20 cm above the soil surface</tissue>
    </source>
</reference>
<dbReference type="AlphaFoldDB" id="A0A0A9CCJ7"/>
<evidence type="ECO:0000313" key="2">
    <source>
        <dbReference type="EMBL" id="JAD69227.1"/>
    </source>
</evidence>
<evidence type="ECO:0000256" key="1">
    <source>
        <dbReference type="SAM" id="MobiDB-lite"/>
    </source>
</evidence>
<name>A0A0A9CCJ7_ARUDO</name>